<dbReference type="EMBL" id="MAEL01000004">
    <property type="protein sequence ID" value="KAF1306046.1"/>
    <property type="molecule type" value="Genomic_DNA"/>
</dbReference>
<reference evidence="5 6" key="1">
    <citation type="submission" date="2016-06" db="EMBL/GenBank/DDBJ databases">
        <title>Four novel species of enterococci isolated from chicken manure.</title>
        <authorList>
            <person name="Van Tyne D."/>
        </authorList>
    </citation>
    <scope>NUCLEOTIDE SEQUENCE [LARGE SCALE GENOMIC DNA]</scope>
    <source>
        <strain evidence="5 6">CU12B</strain>
    </source>
</reference>
<dbReference type="InterPro" id="IPR050313">
    <property type="entry name" value="Carb_Metab_HTH_regulators"/>
</dbReference>
<dbReference type="Gene3D" id="3.40.50.1360">
    <property type="match status" value="1"/>
</dbReference>
<protein>
    <submittedName>
        <fullName evidence="5">DeoR family transcriptional regulator</fullName>
    </submittedName>
</protein>
<gene>
    <name evidence="5" type="ORF">BAU17_03515</name>
</gene>
<keyword evidence="1" id="KW-0805">Transcription regulation</keyword>
<dbReference type="PANTHER" id="PTHR30363">
    <property type="entry name" value="HTH-TYPE TRANSCRIPTIONAL REGULATOR SRLR-RELATED"/>
    <property type="match status" value="1"/>
</dbReference>
<dbReference type="Proteomes" id="UP000782705">
    <property type="component" value="Unassembled WGS sequence"/>
</dbReference>
<evidence type="ECO:0000256" key="3">
    <source>
        <dbReference type="ARBA" id="ARBA00023163"/>
    </source>
</evidence>
<evidence type="ECO:0000256" key="2">
    <source>
        <dbReference type="ARBA" id="ARBA00023125"/>
    </source>
</evidence>
<dbReference type="RefSeq" id="WP_161900945.1">
    <property type="nucleotide sequence ID" value="NZ_MAEL01000004.1"/>
</dbReference>
<dbReference type="InterPro" id="IPR036390">
    <property type="entry name" value="WH_DNA-bd_sf"/>
</dbReference>
<dbReference type="PROSITE" id="PS00894">
    <property type="entry name" value="HTH_DEOR_1"/>
    <property type="match status" value="1"/>
</dbReference>
<sequence>MLTEERHQQILTRVEENDIVTINELLQPLEASESTIRRDLQSLEKKGLLTRIHGGAKKKQRLNFEASMDEKEQQFHAEKLAIAKVAAEIIEPEDVIYLDAGSTTIEMIPFIPIHASIKVVTNSVKHASLLIDRGIDTIILGGTIKLSTNAVLGHFALQQLRQFRFNKAFMGMNGAHFEAGYTTPDPEEAVIKELAMSQSQIAFVLLDRSKLQQTTFTQVAPLEAANIITNTLPTELAKKFLVHTKITEVQS</sequence>
<accession>A0ABQ6Z2T2</accession>
<dbReference type="SUPFAM" id="SSF100950">
    <property type="entry name" value="NagB/RpiA/CoA transferase-like"/>
    <property type="match status" value="1"/>
</dbReference>
<dbReference type="Gene3D" id="1.10.10.10">
    <property type="entry name" value="Winged helix-like DNA-binding domain superfamily/Winged helix DNA-binding domain"/>
    <property type="match status" value="1"/>
</dbReference>
<dbReference type="InterPro" id="IPR037171">
    <property type="entry name" value="NagB/RpiA_transferase-like"/>
</dbReference>
<dbReference type="InterPro" id="IPR014036">
    <property type="entry name" value="DeoR-like_C"/>
</dbReference>
<dbReference type="SUPFAM" id="SSF46785">
    <property type="entry name" value="Winged helix' DNA-binding domain"/>
    <property type="match status" value="1"/>
</dbReference>
<dbReference type="PRINTS" id="PR00037">
    <property type="entry name" value="HTHLACR"/>
</dbReference>
<dbReference type="InterPro" id="IPR001034">
    <property type="entry name" value="DeoR_HTH"/>
</dbReference>
<dbReference type="Pfam" id="PF00455">
    <property type="entry name" value="DeoRC"/>
    <property type="match status" value="1"/>
</dbReference>
<dbReference type="PROSITE" id="PS51000">
    <property type="entry name" value="HTH_DEOR_2"/>
    <property type="match status" value="1"/>
</dbReference>
<evidence type="ECO:0000259" key="4">
    <source>
        <dbReference type="PROSITE" id="PS51000"/>
    </source>
</evidence>
<dbReference type="InterPro" id="IPR018356">
    <property type="entry name" value="Tscrpt_reg_HTH_DeoR_CS"/>
</dbReference>
<dbReference type="InterPro" id="IPR036388">
    <property type="entry name" value="WH-like_DNA-bd_sf"/>
</dbReference>
<dbReference type="PANTHER" id="PTHR30363:SF56">
    <property type="entry name" value="TRANSCRIPTIONAL REGULATOR, DEOR FAMILY"/>
    <property type="match status" value="1"/>
</dbReference>
<evidence type="ECO:0000313" key="6">
    <source>
        <dbReference type="Proteomes" id="UP000782705"/>
    </source>
</evidence>
<comment type="caution">
    <text evidence="5">The sequence shown here is derived from an EMBL/GenBank/DDBJ whole genome shotgun (WGS) entry which is preliminary data.</text>
</comment>
<evidence type="ECO:0000313" key="5">
    <source>
        <dbReference type="EMBL" id="KAF1306046.1"/>
    </source>
</evidence>
<proteinExistence type="predicted"/>
<dbReference type="SMART" id="SM00420">
    <property type="entry name" value="HTH_DEOR"/>
    <property type="match status" value="1"/>
</dbReference>
<feature type="domain" description="HTH deoR-type" evidence="4">
    <location>
        <begin position="3"/>
        <end position="58"/>
    </location>
</feature>
<dbReference type="SMART" id="SM01134">
    <property type="entry name" value="DeoRC"/>
    <property type="match status" value="1"/>
</dbReference>
<keyword evidence="6" id="KW-1185">Reference proteome</keyword>
<dbReference type="Pfam" id="PF08220">
    <property type="entry name" value="HTH_DeoR"/>
    <property type="match status" value="1"/>
</dbReference>
<keyword evidence="3" id="KW-0804">Transcription</keyword>
<keyword evidence="2" id="KW-0238">DNA-binding</keyword>
<name>A0ABQ6Z2T2_9ENTE</name>
<organism evidence="5 6">
    <name type="scientific">Candidatus Enterococcus willemsii</name>
    <dbReference type="NCBI Taxonomy" id="1857215"/>
    <lineage>
        <taxon>Bacteria</taxon>
        <taxon>Bacillati</taxon>
        <taxon>Bacillota</taxon>
        <taxon>Bacilli</taxon>
        <taxon>Lactobacillales</taxon>
        <taxon>Enterococcaceae</taxon>
        <taxon>Enterococcus</taxon>
    </lineage>
</organism>
<evidence type="ECO:0000256" key="1">
    <source>
        <dbReference type="ARBA" id="ARBA00023015"/>
    </source>
</evidence>